<keyword evidence="4 9" id="KW-0812">Transmembrane</keyword>
<feature type="transmembrane region" description="Helical" evidence="9">
    <location>
        <begin position="221"/>
        <end position="240"/>
    </location>
</feature>
<feature type="domain" description="Cation efflux protein transmembrane" evidence="10">
    <location>
        <begin position="10"/>
        <end position="247"/>
    </location>
</feature>
<dbReference type="Pfam" id="PF01545">
    <property type="entry name" value="Cation_efflux"/>
    <property type="match status" value="1"/>
</dbReference>
<name>A0A0D7AJT7_9AGAR</name>
<feature type="domain" description="Cation efflux protein cytoplasmic" evidence="11">
    <location>
        <begin position="251"/>
        <end position="323"/>
    </location>
</feature>
<dbReference type="PANTHER" id="PTHR45820:SF5">
    <property type="entry name" value="DIFFUSION FACILITATOR FAMILY METAL ION TRANSPORTER, PUTATIVE-RELATED"/>
    <property type="match status" value="1"/>
</dbReference>
<keyword evidence="6 9" id="KW-1133">Transmembrane helix</keyword>
<protein>
    <submittedName>
        <fullName evidence="12">CDF zinc transporter</fullName>
    </submittedName>
</protein>
<dbReference type="EMBL" id="KN881647">
    <property type="protein sequence ID" value="KIY51832.1"/>
    <property type="molecule type" value="Genomic_DNA"/>
</dbReference>
<keyword evidence="5" id="KW-0862">Zinc</keyword>
<dbReference type="InterPro" id="IPR036837">
    <property type="entry name" value="Cation_efflux_CTD_sf"/>
</dbReference>
<dbReference type="SUPFAM" id="SSF160240">
    <property type="entry name" value="Cation efflux protein cytoplasmic domain-like"/>
    <property type="match status" value="1"/>
</dbReference>
<evidence type="ECO:0000313" key="12">
    <source>
        <dbReference type="EMBL" id="KIY51832.1"/>
    </source>
</evidence>
<feature type="transmembrane region" description="Helical" evidence="9">
    <location>
        <begin position="39"/>
        <end position="60"/>
    </location>
</feature>
<dbReference type="PANTHER" id="PTHR45820">
    <property type="entry name" value="FI23527P1"/>
    <property type="match status" value="1"/>
</dbReference>
<feature type="transmembrane region" description="Helical" evidence="9">
    <location>
        <begin position="7"/>
        <end position="27"/>
    </location>
</feature>
<keyword evidence="13" id="KW-1185">Reference proteome</keyword>
<gene>
    <name evidence="12" type="ORF">FISHEDRAFT_36330</name>
</gene>
<organism evidence="12 13">
    <name type="scientific">Fistulina hepatica ATCC 64428</name>
    <dbReference type="NCBI Taxonomy" id="1128425"/>
    <lineage>
        <taxon>Eukaryota</taxon>
        <taxon>Fungi</taxon>
        <taxon>Dikarya</taxon>
        <taxon>Basidiomycota</taxon>
        <taxon>Agaricomycotina</taxon>
        <taxon>Agaricomycetes</taxon>
        <taxon>Agaricomycetidae</taxon>
        <taxon>Agaricales</taxon>
        <taxon>Fistulinaceae</taxon>
        <taxon>Fistulina</taxon>
    </lineage>
</organism>
<comment type="similarity">
    <text evidence="2">Belongs to the cation diffusion facilitator (CDF) transporter (TC 2.A.4) family. SLC30A subfamily.</text>
</comment>
<dbReference type="NCBIfam" id="TIGR01297">
    <property type="entry name" value="CDF"/>
    <property type="match status" value="1"/>
</dbReference>
<dbReference type="Gene3D" id="1.20.1510.10">
    <property type="entry name" value="Cation efflux protein transmembrane domain"/>
    <property type="match status" value="1"/>
</dbReference>
<evidence type="ECO:0000256" key="3">
    <source>
        <dbReference type="ARBA" id="ARBA00022448"/>
    </source>
</evidence>
<evidence type="ECO:0000256" key="9">
    <source>
        <dbReference type="SAM" id="Phobius"/>
    </source>
</evidence>
<dbReference type="SUPFAM" id="SSF161111">
    <property type="entry name" value="Cation efflux protein transmembrane domain-like"/>
    <property type="match status" value="1"/>
</dbReference>
<proteinExistence type="inferred from homology"/>
<evidence type="ECO:0000313" key="13">
    <source>
        <dbReference type="Proteomes" id="UP000054144"/>
    </source>
</evidence>
<dbReference type="GO" id="GO:0005385">
    <property type="term" value="F:zinc ion transmembrane transporter activity"/>
    <property type="evidence" value="ECO:0007669"/>
    <property type="project" value="TreeGrafter"/>
</dbReference>
<feature type="transmembrane region" description="Helical" evidence="9">
    <location>
        <begin position="113"/>
        <end position="133"/>
    </location>
</feature>
<evidence type="ECO:0000256" key="2">
    <source>
        <dbReference type="ARBA" id="ARBA00008873"/>
    </source>
</evidence>
<evidence type="ECO:0000259" key="11">
    <source>
        <dbReference type="Pfam" id="PF16916"/>
    </source>
</evidence>
<dbReference type="AlphaFoldDB" id="A0A0D7AJT7"/>
<feature type="transmembrane region" description="Helical" evidence="9">
    <location>
        <begin position="182"/>
        <end position="209"/>
    </location>
</feature>
<dbReference type="InterPro" id="IPR058533">
    <property type="entry name" value="Cation_efflux_TM"/>
</dbReference>
<evidence type="ECO:0000256" key="5">
    <source>
        <dbReference type="ARBA" id="ARBA00022833"/>
    </source>
</evidence>
<evidence type="ECO:0000256" key="1">
    <source>
        <dbReference type="ARBA" id="ARBA00004141"/>
    </source>
</evidence>
<dbReference type="InterPro" id="IPR027470">
    <property type="entry name" value="Cation_efflux_CTD"/>
</dbReference>
<dbReference type="Pfam" id="PF16916">
    <property type="entry name" value="ZT_dimer"/>
    <property type="match status" value="1"/>
</dbReference>
<keyword evidence="7 9" id="KW-0472">Membrane</keyword>
<dbReference type="GO" id="GO:0006882">
    <property type="term" value="P:intracellular zinc ion homeostasis"/>
    <property type="evidence" value="ECO:0007669"/>
    <property type="project" value="TreeGrafter"/>
</dbReference>
<dbReference type="Proteomes" id="UP000054144">
    <property type="component" value="Unassembled WGS sequence"/>
</dbReference>
<comment type="subcellular location">
    <subcellularLocation>
        <location evidence="1">Membrane</location>
        <topology evidence="1">Multi-pass membrane protein</topology>
    </subcellularLocation>
</comment>
<dbReference type="GO" id="GO:0016020">
    <property type="term" value="C:membrane"/>
    <property type="evidence" value="ECO:0007669"/>
    <property type="project" value="UniProtKB-SubCell"/>
</dbReference>
<dbReference type="InterPro" id="IPR027469">
    <property type="entry name" value="Cation_efflux_TMD_sf"/>
</dbReference>
<evidence type="ECO:0000256" key="6">
    <source>
        <dbReference type="ARBA" id="ARBA00022989"/>
    </source>
</evidence>
<evidence type="ECO:0000256" key="7">
    <source>
        <dbReference type="ARBA" id="ARBA00023136"/>
    </source>
</evidence>
<sequence length="395" mass="42712">MLKNTTRLGIVLAISFSFFVAEIAVGFRTKSLALIADAFHYLNDIVAYCLSFTIGHVYLLSSGLQKSGFTFAFHRAELVGAFFNGVFLLALALSIALQSIGRFINIETIKTPVLVLIIGCVGLSLNVLSVLVVHDHHGHDHGGSGHERSVQDADVISEEVRIVHEGHHHTLVQPSAHAHRNLGLLGVLIHLCGDAVNNIGVIVAALIIWKVDSPNRYYADPAASLLISMIIFASAIPLTIKSSRILLEAAPTDLDLENVKDDLVKIPGVLAIHDLHVWHLSQSVVLASVHVCVALGMSLQEWEKIEECLQHCFSEYGVGHVTISPELHRNSPELQDGDEHALPSDPSSQTASQPFDEDDLVGTCKMPFKDGFGCSSSELIGGKAATRRRKTAGSV</sequence>
<keyword evidence="3" id="KW-0813">Transport</keyword>
<feature type="compositionally biased region" description="Basic and acidic residues" evidence="8">
    <location>
        <begin position="328"/>
        <end position="342"/>
    </location>
</feature>
<evidence type="ECO:0000259" key="10">
    <source>
        <dbReference type="Pfam" id="PF01545"/>
    </source>
</evidence>
<evidence type="ECO:0000256" key="4">
    <source>
        <dbReference type="ARBA" id="ARBA00022692"/>
    </source>
</evidence>
<feature type="transmembrane region" description="Helical" evidence="9">
    <location>
        <begin position="81"/>
        <end position="101"/>
    </location>
</feature>
<dbReference type="InterPro" id="IPR002524">
    <property type="entry name" value="Cation_efflux"/>
</dbReference>
<reference evidence="12 13" key="1">
    <citation type="journal article" date="2015" name="Fungal Genet. Biol.">
        <title>Evolution of novel wood decay mechanisms in Agaricales revealed by the genome sequences of Fistulina hepatica and Cylindrobasidium torrendii.</title>
        <authorList>
            <person name="Floudas D."/>
            <person name="Held B.W."/>
            <person name="Riley R."/>
            <person name="Nagy L.G."/>
            <person name="Koehler G."/>
            <person name="Ransdell A.S."/>
            <person name="Younus H."/>
            <person name="Chow J."/>
            <person name="Chiniquy J."/>
            <person name="Lipzen A."/>
            <person name="Tritt A."/>
            <person name="Sun H."/>
            <person name="Haridas S."/>
            <person name="LaButti K."/>
            <person name="Ohm R.A."/>
            <person name="Kues U."/>
            <person name="Blanchette R.A."/>
            <person name="Grigoriev I.V."/>
            <person name="Minto R.E."/>
            <person name="Hibbett D.S."/>
        </authorList>
    </citation>
    <scope>NUCLEOTIDE SEQUENCE [LARGE SCALE GENOMIC DNA]</scope>
    <source>
        <strain evidence="12 13">ATCC 64428</strain>
    </source>
</reference>
<dbReference type="OrthoDB" id="9944568at2759"/>
<feature type="region of interest" description="Disordered" evidence="8">
    <location>
        <begin position="328"/>
        <end position="362"/>
    </location>
</feature>
<evidence type="ECO:0000256" key="8">
    <source>
        <dbReference type="SAM" id="MobiDB-lite"/>
    </source>
</evidence>
<dbReference type="Gene3D" id="3.30.70.1350">
    <property type="entry name" value="Cation efflux protein, cytoplasmic domain"/>
    <property type="match status" value="1"/>
</dbReference>
<accession>A0A0D7AJT7</accession>